<accession>A0A238IXW7</accession>
<feature type="chain" id="PRO_5012986162" description="DUF2125 domain-containing protein" evidence="1">
    <location>
        <begin position="23"/>
        <end position="499"/>
    </location>
</feature>
<organism evidence="2 3">
    <name type="scientific">Boseongicola aestuarii</name>
    <dbReference type="NCBI Taxonomy" id="1470561"/>
    <lineage>
        <taxon>Bacteria</taxon>
        <taxon>Pseudomonadati</taxon>
        <taxon>Pseudomonadota</taxon>
        <taxon>Alphaproteobacteria</taxon>
        <taxon>Rhodobacterales</taxon>
        <taxon>Paracoccaceae</taxon>
        <taxon>Boseongicola</taxon>
    </lineage>
</organism>
<evidence type="ECO:0000313" key="2">
    <source>
        <dbReference type="EMBL" id="SMX23257.1"/>
    </source>
</evidence>
<evidence type="ECO:0008006" key="4">
    <source>
        <dbReference type="Google" id="ProtNLM"/>
    </source>
</evidence>
<gene>
    <name evidence="2" type="ORF">BOA8489_01361</name>
</gene>
<proteinExistence type="predicted"/>
<reference evidence="2 3" key="1">
    <citation type="submission" date="2017-05" db="EMBL/GenBank/DDBJ databases">
        <authorList>
            <person name="Song R."/>
            <person name="Chenine A.L."/>
            <person name="Ruprecht R.M."/>
        </authorList>
    </citation>
    <scope>NUCLEOTIDE SEQUENCE [LARGE SCALE GENOMIC DNA]</scope>
    <source>
        <strain evidence="2 3">CECT 8489</strain>
    </source>
</reference>
<dbReference type="RefSeq" id="WP_093973233.1">
    <property type="nucleotide sequence ID" value="NZ_FXXQ01000003.1"/>
</dbReference>
<dbReference type="Pfam" id="PF09898">
    <property type="entry name" value="DUF2125"/>
    <property type="match status" value="1"/>
</dbReference>
<dbReference type="AlphaFoldDB" id="A0A238IXW7"/>
<dbReference type="InterPro" id="IPR018666">
    <property type="entry name" value="DUF2125"/>
</dbReference>
<evidence type="ECO:0000313" key="3">
    <source>
        <dbReference type="Proteomes" id="UP000201838"/>
    </source>
</evidence>
<dbReference type="EMBL" id="FXXQ01000003">
    <property type="protein sequence ID" value="SMX23257.1"/>
    <property type="molecule type" value="Genomic_DNA"/>
</dbReference>
<keyword evidence="1" id="KW-0732">Signal</keyword>
<evidence type="ECO:0000256" key="1">
    <source>
        <dbReference type="SAM" id="SignalP"/>
    </source>
</evidence>
<feature type="signal peptide" evidence="1">
    <location>
        <begin position="1"/>
        <end position="22"/>
    </location>
</feature>
<sequence length="499" mass="52260">MPLIRTLTLTSVLALSAGPALADLTAAEVWEEWQSTIESYGMDATFDRTSNTGSGIDIIGLSMGSSLPEGDVSFDVGTINFIENGDGSVTISMADEVPLVANFKGDDGEEGTVTVTLNQPGASITASGSADELRYVFDYPLIEISDFDIEAEDVPQDLPVDLAFVMRALKGSMDVTKGDIVSYTTESAIDAIGIAFSFFDPSGEEGNFAFDLSMNDLRQSSSGTIGQVEMDMSLGQMVQGGTTQQGSGTHGSVAYNINVDSPDGSFQFAATAASGEIWGGYSETGLAYGTLTNDAAMTIGGSTIPFPPLTFTMAQTSAELSMPIIPSEDPQDFALGFSILGMEIDDMIWAMIDAGGALPRDPINFVFKGSGSGVMSEDFMAPNYLENPSPEVPGTLESVNVDELKLTIAGAELTGDGSFTFDNSTEMPVPAGIANLMLTGGNGLLDKLVGMGLVPEEQAMGARMMLGLFARPGAGEDTLESTIELKEDGSVLANGQRIR</sequence>
<dbReference type="OrthoDB" id="7791409at2"/>
<dbReference type="Proteomes" id="UP000201838">
    <property type="component" value="Unassembled WGS sequence"/>
</dbReference>
<keyword evidence="3" id="KW-1185">Reference proteome</keyword>
<name>A0A238IXW7_9RHOB</name>
<protein>
    <recommendedName>
        <fullName evidence="4">DUF2125 domain-containing protein</fullName>
    </recommendedName>
</protein>